<reference evidence="3 4" key="1">
    <citation type="submission" date="2025-04" db="UniProtKB">
        <authorList>
            <consortium name="RefSeq"/>
        </authorList>
    </citation>
    <scope>IDENTIFICATION</scope>
    <source>
        <tissue evidence="3 4">Whole sample</tissue>
    </source>
</reference>
<feature type="compositionally biased region" description="Basic residues" evidence="1">
    <location>
        <begin position="289"/>
        <end position="304"/>
    </location>
</feature>
<proteinExistence type="predicted"/>
<evidence type="ECO:0000313" key="3">
    <source>
        <dbReference type="RefSeq" id="XP_022333370.1"/>
    </source>
</evidence>
<dbReference type="RefSeq" id="XP_022333372.1">
    <property type="nucleotide sequence ID" value="XM_022477664.1"/>
</dbReference>
<feature type="region of interest" description="Disordered" evidence="1">
    <location>
        <begin position="1"/>
        <end position="23"/>
    </location>
</feature>
<evidence type="ECO:0000313" key="5">
    <source>
        <dbReference type="RefSeq" id="XP_022333372.1"/>
    </source>
</evidence>
<feature type="compositionally biased region" description="Polar residues" evidence="1">
    <location>
        <begin position="257"/>
        <end position="274"/>
    </location>
</feature>
<name>A0A8B8E282_CRAVI</name>
<dbReference type="GeneID" id="111130518"/>
<evidence type="ECO:0000313" key="6">
    <source>
        <dbReference type="RefSeq" id="XP_022333373.1"/>
    </source>
</evidence>
<dbReference type="RefSeq" id="XP_022333370.1">
    <property type="nucleotide sequence ID" value="XM_022477662.1"/>
</dbReference>
<evidence type="ECO:0000313" key="2">
    <source>
        <dbReference type="Proteomes" id="UP000694844"/>
    </source>
</evidence>
<feature type="region of interest" description="Disordered" evidence="1">
    <location>
        <begin position="257"/>
        <end position="306"/>
    </location>
</feature>
<protein>
    <submittedName>
        <fullName evidence="3 4">Uncharacterized protein LOC111130518</fullName>
    </submittedName>
</protein>
<dbReference type="OrthoDB" id="6111594at2759"/>
<gene>
    <name evidence="3 4 5 6" type="primary">LOC111130518</name>
</gene>
<evidence type="ECO:0000313" key="4">
    <source>
        <dbReference type="RefSeq" id="XP_022333371.1"/>
    </source>
</evidence>
<dbReference type="AlphaFoldDB" id="A0A8B8E282"/>
<keyword evidence="2" id="KW-1185">Reference proteome</keyword>
<accession>A0A8B8E282</accession>
<dbReference type="KEGG" id="cvn:111130518"/>
<feature type="compositionally biased region" description="Polar residues" evidence="1">
    <location>
        <begin position="1"/>
        <end position="10"/>
    </location>
</feature>
<feature type="compositionally biased region" description="Polar residues" evidence="1">
    <location>
        <begin position="350"/>
        <end position="362"/>
    </location>
</feature>
<dbReference type="Proteomes" id="UP000694844">
    <property type="component" value="Chromosome 4"/>
</dbReference>
<feature type="compositionally biased region" description="Polar residues" evidence="1">
    <location>
        <begin position="322"/>
        <end position="331"/>
    </location>
</feature>
<evidence type="ECO:0000256" key="1">
    <source>
        <dbReference type="SAM" id="MobiDB-lite"/>
    </source>
</evidence>
<dbReference type="RefSeq" id="XP_022333371.1">
    <property type="nucleotide sequence ID" value="XM_022477663.1"/>
</dbReference>
<organism evidence="2 4">
    <name type="scientific">Crassostrea virginica</name>
    <name type="common">Eastern oyster</name>
    <dbReference type="NCBI Taxonomy" id="6565"/>
    <lineage>
        <taxon>Eukaryota</taxon>
        <taxon>Metazoa</taxon>
        <taxon>Spiralia</taxon>
        <taxon>Lophotrochozoa</taxon>
        <taxon>Mollusca</taxon>
        <taxon>Bivalvia</taxon>
        <taxon>Autobranchia</taxon>
        <taxon>Pteriomorphia</taxon>
        <taxon>Ostreida</taxon>
        <taxon>Ostreoidea</taxon>
        <taxon>Ostreidae</taxon>
        <taxon>Crassostrea</taxon>
    </lineage>
</organism>
<feature type="region of interest" description="Disordered" evidence="1">
    <location>
        <begin position="321"/>
        <end position="408"/>
    </location>
</feature>
<dbReference type="RefSeq" id="XP_022333373.1">
    <property type="nucleotide sequence ID" value="XM_022477665.1"/>
</dbReference>
<feature type="compositionally biased region" description="Low complexity" evidence="1">
    <location>
        <begin position="363"/>
        <end position="385"/>
    </location>
</feature>
<sequence>MADSTYTLLSESEENDFTEPLPQNNSKVDEFLCRINDTYCQSKADQILRLLKDQEDLNLRFHDCDLYSDDSEDSDCSSDSSVKETEQRLVARLALHKQRGARSKTSMGFYNDSEQIGKSKYSSDEEDIEMEERPNTRINRPKSSYVRRRVEIQEDSTDENNEVDINVQRRCRSTRPKSRLGNRGDSHRNSVLQETAYNIQAPPTSPRADLIDETNYEKYAHTRTSGNFTNGVVPRPRSRIKGFCDATQMNEVISQPLQRQKTVHDVSTSQTYSSDETRDEFSTTTGSTRLRHRQQQFRHAKPRRPTSENVFLVRQRTEARMLQTQNKNVRPTSEKPLIPNNKTSKKVISIDTNPLQAAQNGGYQPAPSSLQSSQSSPYPYGVSQSRPASRRSHGMPNGVRGTGRPIGLMKLPPLDPAVAKRAERIVLAARETCA</sequence>
<feature type="region of interest" description="Disordered" evidence="1">
    <location>
        <begin position="107"/>
        <end position="139"/>
    </location>
</feature>